<sequence length="85" mass="9964">VLLLGLLPCQGQQELQQQQQQLQERQQQQLQQQQQEEQQQQQHQQRQQQELQSCWEGDFNWVFCCSPTFGPGGNPACWDGGSFNF</sequence>
<comment type="caution">
    <text evidence="2">The sequence shown here is derived from an EMBL/GenBank/DDBJ whole genome shotgun (WGS) entry which is preliminary data.</text>
</comment>
<accession>A0A813HBE8</accession>
<reference evidence="2" key="1">
    <citation type="submission" date="2021-02" db="EMBL/GenBank/DDBJ databases">
        <authorList>
            <person name="Dougan E. K."/>
            <person name="Rhodes N."/>
            <person name="Thang M."/>
            <person name="Chan C."/>
        </authorList>
    </citation>
    <scope>NUCLEOTIDE SEQUENCE</scope>
</reference>
<organism evidence="2 3">
    <name type="scientific">Polarella glacialis</name>
    <name type="common">Dinoflagellate</name>
    <dbReference type="NCBI Taxonomy" id="89957"/>
    <lineage>
        <taxon>Eukaryota</taxon>
        <taxon>Sar</taxon>
        <taxon>Alveolata</taxon>
        <taxon>Dinophyceae</taxon>
        <taxon>Suessiales</taxon>
        <taxon>Suessiaceae</taxon>
        <taxon>Polarella</taxon>
    </lineage>
</organism>
<name>A0A813HBE8_POLGL</name>
<evidence type="ECO:0000313" key="2">
    <source>
        <dbReference type="EMBL" id="CAE8635004.1"/>
    </source>
</evidence>
<dbReference type="Proteomes" id="UP000654075">
    <property type="component" value="Unassembled WGS sequence"/>
</dbReference>
<feature type="non-terminal residue" evidence="2">
    <location>
        <position position="1"/>
    </location>
</feature>
<gene>
    <name evidence="2" type="ORF">PGLA1383_LOCUS50613</name>
</gene>
<evidence type="ECO:0000313" key="3">
    <source>
        <dbReference type="Proteomes" id="UP000654075"/>
    </source>
</evidence>
<protein>
    <submittedName>
        <fullName evidence="2">Uncharacterized protein</fullName>
    </submittedName>
</protein>
<proteinExistence type="predicted"/>
<dbReference type="EMBL" id="CAJNNV010031205">
    <property type="protein sequence ID" value="CAE8635004.1"/>
    <property type="molecule type" value="Genomic_DNA"/>
</dbReference>
<feature type="non-terminal residue" evidence="2">
    <location>
        <position position="85"/>
    </location>
</feature>
<feature type="coiled-coil region" evidence="1">
    <location>
        <begin position="12"/>
        <end position="52"/>
    </location>
</feature>
<evidence type="ECO:0000256" key="1">
    <source>
        <dbReference type="SAM" id="Coils"/>
    </source>
</evidence>
<dbReference type="AlphaFoldDB" id="A0A813HBE8"/>
<keyword evidence="3" id="KW-1185">Reference proteome</keyword>
<keyword evidence="1" id="KW-0175">Coiled coil</keyword>